<dbReference type="AlphaFoldDB" id="A0A174F9U1"/>
<dbReference type="InterPro" id="IPR025409">
    <property type="entry name" value="DUF4303"/>
</dbReference>
<proteinExistence type="predicted"/>
<accession>A0A174F9U1</accession>
<organism evidence="1 2">
    <name type="scientific">Bacteroides faecis</name>
    <dbReference type="NCBI Taxonomy" id="674529"/>
    <lineage>
        <taxon>Bacteria</taxon>
        <taxon>Pseudomonadati</taxon>
        <taxon>Bacteroidota</taxon>
        <taxon>Bacteroidia</taxon>
        <taxon>Bacteroidales</taxon>
        <taxon>Bacteroidaceae</taxon>
        <taxon>Bacteroides</taxon>
    </lineage>
</organism>
<reference evidence="1 2" key="1">
    <citation type="submission" date="2015-09" db="EMBL/GenBank/DDBJ databases">
        <authorList>
            <consortium name="Pathogen Informatics"/>
        </authorList>
    </citation>
    <scope>NUCLEOTIDE SEQUENCE [LARGE SCALE GENOMIC DNA]</scope>
    <source>
        <strain evidence="1 2">2789STDY5834846</strain>
    </source>
</reference>
<name>A0A174F9U1_9BACE</name>
<protein>
    <recommendedName>
        <fullName evidence="3">DUF4303 domain-containing protein</fullName>
    </recommendedName>
</protein>
<dbReference type="GeneID" id="66307611"/>
<evidence type="ECO:0008006" key="3">
    <source>
        <dbReference type="Google" id="ProtNLM"/>
    </source>
</evidence>
<dbReference type="Proteomes" id="UP000095606">
    <property type="component" value="Unassembled WGS sequence"/>
</dbReference>
<dbReference type="Pfam" id="PF14136">
    <property type="entry name" value="DUF4303"/>
    <property type="match status" value="1"/>
</dbReference>
<evidence type="ECO:0000313" key="2">
    <source>
        <dbReference type="Proteomes" id="UP000095606"/>
    </source>
</evidence>
<gene>
    <name evidence="1" type="ORF">ERS852461_00328</name>
</gene>
<dbReference type="RefSeq" id="WP_009040063.1">
    <property type="nucleotide sequence ID" value="NZ_CZAE01000001.1"/>
</dbReference>
<sequence>MNKEIEILIAAITKAARMAFQKLFSNGEHFYYCALLTTGEGFAPVISAWSWEALARVTQLNSETYAQSIKWSYADSPYYAFGYDEYFSDVKQLFEHRANIDSLNDEDWGKEFDVRLTAMVKAMSILDKEGLFAQNQSRRSILINVELMPPDASNVQRALELNNSEDIEEYLQEAAESE</sequence>
<evidence type="ECO:0000313" key="1">
    <source>
        <dbReference type="EMBL" id="CUO45429.1"/>
    </source>
</evidence>
<dbReference type="EMBL" id="CZAE01000001">
    <property type="protein sequence ID" value="CUO45429.1"/>
    <property type="molecule type" value="Genomic_DNA"/>
</dbReference>